<keyword evidence="3" id="KW-1185">Reference proteome</keyword>
<accession>A0A2V1GUB1</accession>
<dbReference type="PANTHER" id="PTHR48079">
    <property type="entry name" value="PROTEIN YEEZ"/>
    <property type="match status" value="1"/>
</dbReference>
<dbReference type="Gene3D" id="3.40.50.720">
    <property type="entry name" value="NAD(P)-binding Rossmann-like Domain"/>
    <property type="match status" value="1"/>
</dbReference>
<sequence>MPMPSILIAGIGRLGSRLAEQLVTEGWKVYGLRRGDQFPAGVEGISCDLLQDDLSQLPKVDYLVFCAAPARGQQDGYLQTYLAAMDKLLSAIEKQSLKHAIFTSSTAVYGQNNGEIVDETSLTEPVADNGKIMLQAEQQFIQHLKNKATVVRMAGLYGSSRFLIDQIIAGKPFNGNSWTNRIHLDDAAGVCGYLLKIAEMGSELETIYNGVDAAPVLSKEVRGWIAERLALDLNMQLSAPANKQVSSKKIQEIGYQFKYKNFKQGMLSLFN</sequence>
<proteinExistence type="predicted"/>
<dbReference type="SUPFAM" id="SSF51735">
    <property type="entry name" value="NAD(P)-binding Rossmann-fold domains"/>
    <property type="match status" value="1"/>
</dbReference>
<evidence type="ECO:0000313" key="2">
    <source>
        <dbReference type="EMBL" id="PVZ67630.1"/>
    </source>
</evidence>
<evidence type="ECO:0000313" key="3">
    <source>
        <dbReference type="Proteomes" id="UP000244906"/>
    </source>
</evidence>
<dbReference type="GO" id="GO:0004029">
    <property type="term" value="F:aldehyde dehydrogenase (NAD+) activity"/>
    <property type="evidence" value="ECO:0007669"/>
    <property type="project" value="TreeGrafter"/>
</dbReference>
<dbReference type="InterPro" id="IPR051783">
    <property type="entry name" value="NAD(P)-dependent_oxidoreduct"/>
</dbReference>
<reference evidence="2 3" key="1">
    <citation type="submission" date="2018-04" db="EMBL/GenBank/DDBJ databases">
        <title>Thalassorhabdus spongiae gen. nov., sp. nov., isolated from a marine sponge in South-West Iceland.</title>
        <authorList>
            <person name="Knobloch S."/>
            <person name="Daussin A."/>
            <person name="Johannsson R."/>
            <person name="Marteinsson V.T."/>
        </authorList>
    </citation>
    <scope>NUCLEOTIDE SEQUENCE [LARGE SCALE GENOMIC DNA]</scope>
    <source>
        <strain evidence="2 3">Hp12</strain>
    </source>
</reference>
<dbReference type="AlphaFoldDB" id="A0A2V1GUB1"/>
<gene>
    <name evidence="2" type="ORF">DC094_14420</name>
</gene>
<dbReference type="Proteomes" id="UP000244906">
    <property type="component" value="Unassembled WGS sequence"/>
</dbReference>
<dbReference type="Pfam" id="PF01370">
    <property type="entry name" value="Epimerase"/>
    <property type="match status" value="1"/>
</dbReference>
<dbReference type="InterPro" id="IPR036291">
    <property type="entry name" value="NAD(P)-bd_dom_sf"/>
</dbReference>
<dbReference type="PANTHER" id="PTHR48079:SF6">
    <property type="entry name" value="NAD(P)-BINDING DOMAIN-CONTAINING PROTEIN-RELATED"/>
    <property type="match status" value="1"/>
</dbReference>
<name>A0A2V1GUB1_9GAMM</name>
<protein>
    <recommendedName>
        <fullName evidence="1">NAD-dependent epimerase/dehydratase domain-containing protein</fullName>
    </recommendedName>
</protein>
<dbReference type="GO" id="GO:0005737">
    <property type="term" value="C:cytoplasm"/>
    <property type="evidence" value="ECO:0007669"/>
    <property type="project" value="TreeGrafter"/>
</dbReference>
<comment type="caution">
    <text evidence="2">The sequence shown here is derived from an EMBL/GenBank/DDBJ whole genome shotgun (WGS) entry which is preliminary data.</text>
</comment>
<dbReference type="EMBL" id="QDDL01000006">
    <property type="protein sequence ID" value="PVZ67630.1"/>
    <property type="molecule type" value="Genomic_DNA"/>
</dbReference>
<feature type="domain" description="NAD-dependent epimerase/dehydratase" evidence="1">
    <location>
        <begin position="6"/>
        <end position="160"/>
    </location>
</feature>
<dbReference type="CDD" id="cd05266">
    <property type="entry name" value="SDR_a4"/>
    <property type="match status" value="1"/>
</dbReference>
<evidence type="ECO:0000259" key="1">
    <source>
        <dbReference type="Pfam" id="PF01370"/>
    </source>
</evidence>
<organism evidence="2 3">
    <name type="scientific">Pelagibaculum spongiae</name>
    <dbReference type="NCBI Taxonomy" id="2080658"/>
    <lineage>
        <taxon>Bacteria</taxon>
        <taxon>Pseudomonadati</taxon>
        <taxon>Pseudomonadota</taxon>
        <taxon>Gammaproteobacteria</taxon>
        <taxon>Oceanospirillales</taxon>
        <taxon>Pelagibaculum</taxon>
    </lineage>
</organism>
<dbReference type="InterPro" id="IPR001509">
    <property type="entry name" value="Epimerase_deHydtase"/>
</dbReference>